<evidence type="ECO:0000313" key="2">
    <source>
        <dbReference type="Proteomes" id="UP001168642"/>
    </source>
</evidence>
<sequence length="46" mass="5346">MQGLRNIFNQAKSIKIAHTRLAQWYNQVEKSGFKAFNTIANTTQYN</sequence>
<proteinExistence type="predicted"/>
<name>A0ABT8VMZ3_9FLAO</name>
<accession>A0ABT8VMZ3</accession>
<dbReference type="EMBL" id="JAUMIT010000001">
    <property type="protein sequence ID" value="MDO3693331.1"/>
    <property type="molecule type" value="Genomic_DNA"/>
</dbReference>
<gene>
    <name evidence="1" type="ORF">QVZ41_00515</name>
</gene>
<protein>
    <recommendedName>
        <fullName evidence="3">Transposase</fullName>
    </recommendedName>
</protein>
<dbReference type="Proteomes" id="UP001168642">
    <property type="component" value="Unassembled WGS sequence"/>
</dbReference>
<dbReference type="RefSeq" id="WP_302882604.1">
    <property type="nucleotide sequence ID" value="NZ_JAUMIT010000001.1"/>
</dbReference>
<organism evidence="1 2">
    <name type="scientific">Wenyingzhuangia gilva</name>
    <dbReference type="NCBI Taxonomy" id="3057677"/>
    <lineage>
        <taxon>Bacteria</taxon>
        <taxon>Pseudomonadati</taxon>
        <taxon>Bacteroidota</taxon>
        <taxon>Flavobacteriia</taxon>
        <taxon>Flavobacteriales</taxon>
        <taxon>Flavobacteriaceae</taxon>
        <taxon>Wenyingzhuangia</taxon>
    </lineage>
</organism>
<evidence type="ECO:0000313" key="1">
    <source>
        <dbReference type="EMBL" id="MDO3693331.1"/>
    </source>
</evidence>
<keyword evidence="2" id="KW-1185">Reference proteome</keyword>
<evidence type="ECO:0008006" key="3">
    <source>
        <dbReference type="Google" id="ProtNLM"/>
    </source>
</evidence>
<comment type="caution">
    <text evidence="1">The sequence shown here is derived from an EMBL/GenBank/DDBJ whole genome shotgun (WGS) entry which is preliminary data.</text>
</comment>
<reference evidence="1" key="1">
    <citation type="submission" date="2023-07" db="EMBL/GenBank/DDBJ databases">
        <title>Wenyingzhuangia sp. chi5 genome sequencing and assembly.</title>
        <authorList>
            <person name="Park S."/>
        </authorList>
    </citation>
    <scope>NUCLEOTIDE SEQUENCE</scope>
    <source>
        <strain evidence="1">Chi5</strain>
    </source>
</reference>